<keyword evidence="8" id="KW-1185">Reference proteome</keyword>
<dbReference type="SUPFAM" id="SSF51905">
    <property type="entry name" value="FAD/NAD(P)-binding domain"/>
    <property type="match status" value="1"/>
</dbReference>
<reference evidence="7 8" key="1">
    <citation type="submission" date="2020-10" db="EMBL/GenBank/DDBJ databases">
        <title>Aquamicrobium zhengzhouensis sp. nov., a exopolysaccharide producing bacterium isolated from farmland soil.</title>
        <authorList>
            <person name="Wang X."/>
        </authorList>
    </citation>
    <scope>NUCLEOTIDE SEQUENCE [LARGE SCALE GENOMIC DNA]</scope>
    <source>
        <strain evidence="8">cd-1</strain>
    </source>
</reference>
<evidence type="ECO:0000256" key="4">
    <source>
        <dbReference type="ARBA" id="ARBA00023002"/>
    </source>
</evidence>
<organism evidence="7 8">
    <name type="scientific">Aquamicrobium zhengzhouense</name>
    <dbReference type="NCBI Taxonomy" id="2781738"/>
    <lineage>
        <taxon>Bacteria</taxon>
        <taxon>Pseudomonadati</taxon>
        <taxon>Pseudomonadota</taxon>
        <taxon>Alphaproteobacteria</taxon>
        <taxon>Hyphomicrobiales</taxon>
        <taxon>Phyllobacteriaceae</taxon>
        <taxon>Aquamicrobium</taxon>
    </lineage>
</organism>
<dbReference type="PANTHER" id="PTHR13789">
    <property type="entry name" value="MONOOXYGENASE"/>
    <property type="match status" value="1"/>
</dbReference>
<evidence type="ECO:0000256" key="5">
    <source>
        <dbReference type="ARBA" id="ARBA00023033"/>
    </source>
</evidence>
<evidence type="ECO:0000313" key="8">
    <source>
        <dbReference type="Proteomes" id="UP000601789"/>
    </source>
</evidence>
<dbReference type="RefSeq" id="WP_198475711.1">
    <property type="nucleotide sequence ID" value="NZ_JADGMQ010000003.1"/>
</dbReference>
<dbReference type="InterPro" id="IPR036188">
    <property type="entry name" value="FAD/NAD-bd_sf"/>
</dbReference>
<dbReference type="GO" id="GO:0004497">
    <property type="term" value="F:monooxygenase activity"/>
    <property type="evidence" value="ECO:0007669"/>
    <property type="project" value="UniProtKB-KW"/>
</dbReference>
<evidence type="ECO:0000313" key="7">
    <source>
        <dbReference type="EMBL" id="MBI1620396.1"/>
    </source>
</evidence>
<dbReference type="EMBL" id="JADGMQ010000003">
    <property type="protein sequence ID" value="MBI1620396.1"/>
    <property type="molecule type" value="Genomic_DNA"/>
</dbReference>
<dbReference type="InterPro" id="IPR002938">
    <property type="entry name" value="FAD-bd"/>
</dbReference>
<accession>A0ABS0SCG0</accession>
<comment type="caution">
    <text evidence="7">The sequence shown here is derived from an EMBL/GenBank/DDBJ whole genome shotgun (WGS) entry which is preliminary data.</text>
</comment>
<dbReference type="PRINTS" id="PR00420">
    <property type="entry name" value="RNGMNOXGNASE"/>
</dbReference>
<keyword evidence="3" id="KW-0274">FAD</keyword>
<protein>
    <submittedName>
        <fullName evidence="7">FAD-dependent monooxygenase</fullName>
    </submittedName>
</protein>
<dbReference type="Proteomes" id="UP000601789">
    <property type="component" value="Unassembled WGS sequence"/>
</dbReference>
<dbReference type="Pfam" id="PF01494">
    <property type="entry name" value="FAD_binding_3"/>
    <property type="match status" value="1"/>
</dbReference>
<evidence type="ECO:0000256" key="3">
    <source>
        <dbReference type="ARBA" id="ARBA00022827"/>
    </source>
</evidence>
<dbReference type="InterPro" id="IPR050493">
    <property type="entry name" value="FAD-dep_Monooxygenase_BioMet"/>
</dbReference>
<proteinExistence type="predicted"/>
<evidence type="ECO:0000256" key="2">
    <source>
        <dbReference type="ARBA" id="ARBA00022630"/>
    </source>
</evidence>
<evidence type="ECO:0000259" key="6">
    <source>
        <dbReference type="Pfam" id="PF01494"/>
    </source>
</evidence>
<sequence>MHQTNTIAVIGAGIAGLTFALAMARKGVEVTVFERAPQLQEVGAGLQLSPNASRILQNLGVLDHVLQQSVAPLNITIRRANNLKLLSTVPLGAFALERWEAPYLTVHRADLQKALLAKVRTFPSISLISGAAVEDISLTSNGCLLRIVRENGEQEIPFNIVIGADGVWSSARAKLGGTAESRYTGHIAWRAVLNDGGKIVPRDRVTTFVSRNFHLVSYPVRTGKEINLVAITPAPPEAASWTNDAGPARLETAMAGSDPALLRLIRHPSTWTTWPIHEVPATSPWTFGGRAVLIGDAAHALSPHAAQGAAMAIEDAIVLAEKLTAGHDAATALSSYEAIRRPRLRRVARRGEFNRFAWHAAGPVAIARDMILSIRKPHQLAADLDWLYGYDARVGS</sequence>
<evidence type="ECO:0000256" key="1">
    <source>
        <dbReference type="ARBA" id="ARBA00001974"/>
    </source>
</evidence>
<keyword evidence="5 7" id="KW-0503">Monooxygenase</keyword>
<feature type="domain" description="FAD-binding" evidence="6">
    <location>
        <begin position="7"/>
        <end position="350"/>
    </location>
</feature>
<keyword evidence="2" id="KW-0285">Flavoprotein</keyword>
<keyword evidence="4" id="KW-0560">Oxidoreductase</keyword>
<dbReference type="SUPFAM" id="SSF54373">
    <property type="entry name" value="FAD-linked reductases, C-terminal domain"/>
    <property type="match status" value="1"/>
</dbReference>
<gene>
    <name evidence="7" type="ORF">IOD40_06930</name>
</gene>
<dbReference type="PANTHER" id="PTHR13789:SF318">
    <property type="entry name" value="GERANYLGERANYL DIPHOSPHATE REDUCTASE"/>
    <property type="match status" value="1"/>
</dbReference>
<dbReference type="Gene3D" id="3.50.50.60">
    <property type="entry name" value="FAD/NAD(P)-binding domain"/>
    <property type="match status" value="1"/>
</dbReference>
<name>A0ABS0SCG0_9HYPH</name>
<comment type="cofactor">
    <cofactor evidence="1">
        <name>FAD</name>
        <dbReference type="ChEBI" id="CHEBI:57692"/>
    </cofactor>
</comment>